<evidence type="ECO:0000256" key="1">
    <source>
        <dbReference type="ARBA" id="ARBA00014898"/>
    </source>
</evidence>
<evidence type="ECO:0000256" key="6">
    <source>
        <dbReference type="ARBA" id="ARBA00025856"/>
    </source>
</evidence>
<evidence type="ECO:0000256" key="4">
    <source>
        <dbReference type="ARBA" id="ARBA00023134"/>
    </source>
</evidence>
<keyword evidence="4 7" id="KW-0342">GTP-binding</keyword>
<comment type="subcellular location">
    <subcellularLocation>
        <location evidence="7">Cytoplasm</location>
    </subcellularLocation>
</comment>
<dbReference type="InterPro" id="IPR019991">
    <property type="entry name" value="GTP-bd_ribosome_bgen"/>
</dbReference>
<proteinExistence type="inferred from homology"/>
<dbReference type="InterPro" id="IPR006073">
    <property type="entry name" value="GTP-bd"/>
</dbReference>
<dbReference type="Pfam" id="PF01926">
    <property type="entry name" value="MMR_HSR1"/>
    <property type="match status" value="1"/>
</dbReference>
<organism evidence="9 10">
    <name type="scientific">Aliibacillus thermotolerans</name>
    <dbReference type="NCBI Taxonomy" id="1834418"/>
    <lineage>
        <taxon>Bacteria</taxon>
        <taxon>Bacillati</taxon>
        <taxon>Bacillota</taxon>
        <taxon>Bacilli</taxon>
        <taxon>Bacillales</taxon>
        <taxon>Bacillaceae</taxon>
        <taxon>Aliibacillus</taxon>
    </lineage>
</organism>
<name>A0ABW0U3V0_9BACI</name>
<keyword evidence="7" id="KW-0963">Cytoplasm</keyword>
<comment type="subunit">
    <text evidence="6">Interacts with ctc. Interacts with the immature 50S ribosome subunit. 2 molecules of rbgA bind to one 50S subunit.</text>
</comment>
<comment type="similarity">
    <text evidence="7">Belongs to the TRAFAC class YlqF/YawG GTPase family. MTG1 subfamily.</text>
</comment>
<comment type="function">
    <text evidence="5">Essential protein that is required for a late step of 50S ribosomal subunit assembly. Has GTPase activity that is stimulated by interaction with the immature 50S ribosome subunit. Binds to the 23S rRNA. Required for the association of ribosomal proteins rplP and rpmA with the large subunit.</text>
</comment>
<evidence type="ECO:0000256" key="2">
    <source>
        <dbReference type="ARBA" id="ARBA00022517"/>
    </source>
</evidence>
<accession>A0ABW0U3V0</accession>
<evidence type="ECO:0000256" key="5">
    <source>
        <dbReference type="ARBA" id="ARBA00025021"/>
    </source>
</evidence>
<keyword evidence="2" id="KW-0690">Ribosome biogenesis</keyword>
<dbReference type="Gene3D" id="1.10.1580.10">
    <property type="match status" value="1"/>
</dbReference>
<keyword evidence="10" id="KW-1185">Reference proteome</keyword>
<keyword evidence="3 7" id="KW-0547">Nucleotide-binding</keyword>
<dbReference type="InterPro" id="IPR030378">
    <property type="entry name" value="G_CP_dom"/>
</dbReference>
<evidence type="ECO:0000259" key="8">
    <source>
        <dbReference type="PROSITE" id="PS51721"/>
    </source>
</evidence>
<dbReference type="PIRSF" id="PIRSF006230">
    <property type="entry name" value="MG442"/>
    <property type="match status" value="1"/>
</dbReference>
<evidence type="ECO:0000256" key="7">
    <source>
        <dbReference type="PIRNR" id="PIRNR006230"/>
    </source>
</evidence>
<dbReference type="Gene3D" id="3.40.50.300">
    <property type="entry name" value="P-loop containing nucleotide triphosphate hydrolases"/>
    <property type="match status" value="1"/>
</dbReference>
<comment type="function">
    <text evidence="7">Required for a late step of 50S ribosomal subunit assembly. Has GTPase activity.</text>
</comment>
<dbReference type="InterPro" id="IPR023179">
    <property type="entry name" value="GTP-bd_ortho_bundle_sf"/>
</dbReference>
<dbReference type="CDD" id="cd01856">
    <property type="entry name" value="YlqF"/>
    <property type="match status" value="1"/>
</dbReference>
<dbReference type="PANTHER" id="PTHR45782:SF4">
    <property type="entry name" value="MITOCHONDRIAL RIBOSOME-ASSOCIATED GTPASE 1"/>
    <property type="match status" value="1"/>
</dbReference>
<feature type="domain" description="CP-type G" evidence="8">
    <location>
        <begin position="14"/>
        <end position="178"/>
    </location>
</feature>
<dbReference type="NCBIfam" id="TIGR03596">
    <property type="entry name" value="GTPase_YlqF"/>
    <property type="match status" value="1"/>
</dbReference>
<evidence type="ECO:0000313" key="10">
    <source>
        <dbReference type="Proteomes" id="UP001596143"/>
    </source>
</evidence>
<dbReference type="PANTHER" id="PTHR45782">
    <property type="entry name" value="MITOCHONDRIAL RIBOSOME-ASSOCIATED GTPASE 1"/>
    <property type="match status" value="1"/>
</dbReference>
<evidence type="ECO:0000256" key="3">
    <source>
        <dbReference type="ARBA" id="ARBA00022741"/>
    </source>
</evidence>
<dbReference type="PROSITE" id="PS51721">
    <property type="entry name" value="G_CP"/>
    <property type="match status" value="1"/>
</dbReference>
<gene>
    <name evidence="9" type="primary">ylqF</name>
    <name evidence="9" type="ORF">ACFPTR_04040</name>
</gene>
<dbReference type="RefSeq" id="WP_270898024.1">
    <property type="nucleotide sequence ID" value="NZ_JBHSPF010000018.1"/>
</dbReference>
<protein>
    <recommendedName>
        <fullName evidence="1 7">Ribosome biogenesis GTPase A</fullName>
    </recommendedName>
</protein>
<evidence type="ECO:0000313" key="9">
    <source>
        <dbReference type="EMBL" id="MFC5628063.1"/>
    </source>
</evidence>
<sequence length="288" mass="32468">MSIQWFPGHMAKAKREVSEQLKKVDLVLELVDARIPKASQNPLLRQLLEGKPRVILLTKSDMADPVETKKWVAHFNEEGIEAVAINALAQTGKKDVLAKVKKAAAPLYDKWKRKGMKPRAIRAMVVGIPNVGKSTVINYLIGKKLTKTGDRPGITKAQQWLKVDRTLELLDTPGILWPKFEDPKVGYFLALTGAVKDELLDLEEIAQFGLRLLKEKYPQALTERFSLSNVKEMKEETILEEIGKKRGCLRAGGVVDCEKAAELLLQEIRKQKLGRLTFESYKEEKKDA</sequence>
<dbReference type="EMBL" id="JBHSPF010000018">
    <property type="protein sequence ID" value="MFC5628063.1"/>
    <property type="molecule type" value="Genomic_DNA"/>
</dbReference>
<reference evidence="10" key="1">
    <citation type="journal article" date="2019" name="Int. J. Syst. Evol. Microbiol.">
        <title>The Global Catalogue of Microorganisms (GCM) 10K type strain sequencing project: providing services to taxonomists for standard genome sequencing and annotation.</title>
        <authorList>
            <consortium name="The Broad Institute Genomics Platform"/>
            <consortium name="The Broad Institute Genome Sequencing Center for Infectious Disease"/>
            <person name="Wu L."/>
            <person name="Ma J."/>
        </authorList>
    </citation>
    <scope>NUCLEOTIDE SEQUENCE [LARGE SCALE GENOMIC DNA]</scope>
    <source>
        <strain evidence="10">CGMCC 1.15790</strain>
    </source>
</reference>
<dbReference type="Proteomes" id="UP001596143">
    <property type="component" value="Unassembled WGS sequence"/>
</dbReference>
<dbReference type="InterPro" id="IPR016478">
    <property type="entry name" value="GTPase_MTG1"/>
</dbReference>
<comment type="caution">
    <text evidence="9">The sequence shown here is derived from an EMBL/GenBank/DDBJ whole genome shotgun (WGS) entry which is preliminary data.</text>
</comment>
<dbReference type="SUPFAM" id="SSF52540">
    <property type="entry name" value="P-loop containing nucleoside triphosphate hydrolases"/>
    <property type="match status" value="1"/>
</dbReference>
<dbReference type="InterPro" id="IPR027417">
    <property type="entry name" value="P-loop_NTPase"/>
</dbReference>